<dbReference type="InParanoid" id="A0A0G4EFC8"/>
<dbReference type="AlphaFoldDB" id="A0A0G4EFC8"/>
<accession>A0A0G4EFC8</accession>
<reference evidence="1 2" key="1">
    <citation type="submission" date="2014-11" db="EMBL/GenBank/DDBJ databases">
        <authorList>
            <person name="Zhu J."/>
            <person name="Qi W."/>
            <person name="Song R."/>
        </authorList>
    </citation>
    <scope>NUCLEOTIDE SEQUENCE [LARGE SCALE GENOMIC DNA]</scope>
</reference>
<dbReference type="Proteomes" id="UP000041254">
    <property type="component" value="Unassembled WGS sequence"/>
</dbReference>
<keyword evidence="2" id="KW-1185">Reference proteome</keyword>
<proteinExistence type="predicted"/>
<dbReference type="VEuPathDB" id="CryptoDB:Vbra_7192"/>
<protein>
    <submittedName>
        <fullName evidence="1">Uncharacterized protein</fullName>
    </submittedName>
</protein>
<gene>
    <name evidence="1" type="ORF">Vbra_7192</name>
</gene>
<name>A0A0G4EFC8_VITBC</name>
<dbReference type="EMBL" id="CDMY01000212">
    <property type="protein sequence ID" value="CEL94216.1"/>
    <property type="molecule type" value="Genomic_DNA"/>
</dbReference>
<organism evidence="1 2">
    <name type="scientific">Vitrella brassicaformis (strain CCMP3155)</name>
    <dbReference type="NCBI Taxonomy" id="1169540"/>
    <lineage>
        <taxon>Eukaryota</taxon>
        <taxon>Sar</taxon>
        <taxon>Alveolata</taxon>
        <taxon>Colpodellida</taxon>
        <taxon>Vitrellaceae</taxon>
        <taxon>Vitrella</taxon>
    </lineage>
</organism>
<evidence type="ECO:0000313" key="2">
    <source>
        <dbReference type="Proteomes" id="UP000041254"/>
    </source>
</evidence>
<evidence type="ECO:0000313" key="1">
    <source>
        <dbReference type="EMBL" id="CEL94216.1"/>
    </source>
</evidence>
<sequence>MDVFRWYVYATARAPLVTDAQVVRDVQGLFDELSIPIDFLPRVRTRAAANRVFVCEEEYQQLTREEQDDLILGHKLPKDFCQRIQGSLQARDFMKWVTQMHRFLAKLEPTHEE</sequence>